<sequence length="381" mass="42117">MNASSEQRTDCTPEHAQLVLTSDNISSYTYSSGDTTVICVVMPIILAIGVLGNGTFLFVVARVNWMRQVSTNIYLACLALVDITFIAMAVGGKLSRFLASPIVTDESLLGVPGCVLLYFVSDLCFYVSLFLITLVSLGRYSAVCQPFAFRSSSEGRKGVMSRIAWCWGISAAAACILIPDRLVWEETCITLSPPDEFHHLPQVIGSCTSVVEWYFNFSNFVQVAPFFTTMFVNFTLYALIIRKLRQQAEMRQGLSNETALEQAQVRDNITRMLIVNGTSYFVFLMPFEALALGVTIKSLSGTPSLLTKDQFSLALNICRCLLYTNSAVNPFIYTLMSPAYRRAFADALCPASTSQGASVQDLIGMSNINTKARRDSERRQH</sequence>
<protein>
    <recommendedName>
        <fullName evidence="9">G-protein coupled receptors family 1 profile domain-containing protein</fullName>
    </recommendedName>
</protein>
<evidence type="ECO:0000313" key="11">
    <source>
        <dbReference type="Proteomes" id="UP000887568"/>
    </source>
</evidence>
<keyword evidence="5 8" id="KW-0472">Membrane</keyword>
<organism evidence="10 11">
    <name type="scientific">Patiria miniata</name>
    <name type="common">Bat star</name>
    <name type="synonym">Asterina miniata</name>
    <dbReference type="NCBI Taxonomy" id="46514"/>
    <lineage>
        <taxon>Eukaryota</taxon>
        <taxon>Metazoa</taxon>
        <taxon>Echinodermata</taxon>
        <taxon>Eleutherozoa</taxon>
        <taxon>Asterozoa</taxon>
        <taxon>Asteroidea</taxon>
        <taxon>Valvatacea</taxon>
        <taxon>Valvatida</taxon>
        <taxon>Asterinidae</taxon>
        <taxon>Patiria</taxon>
    </lineage>
</organism>
<accession>A0A913ZRI3</accession>
<dbReference type="AlphaFoldDB" id="A0A913ZRI3"/>
<dbReference type="PRINTS" id="PR00237">
    <property type="entry name" value="GPCRRHODOPSN"/>
</dbReference>
<feature type="domain" description="G-protein coupled receptors family 1 profile" evidence="9">
    <location>
        <begin position="52"/>
        <end position="333"/>
    </location>
</feature>
<keyword evidence="11" id="KW-1185">Reference proteome</keyword>
<dbReference type="RefSeq" id="XP_038054009.1">
    <property type="nucleotide sequence ID" value="XM_038198081.1"/>
</dbReference>
<keyword evidence="7" id="KW-0807">Transducer</keyword>
<dbReference type="GO" id="GO:0005886">
    <property type="term" value="C:plasma membrane"/>
    <property type="evidence" value="ECO:0007669"/>
    <property type="project" value="TreeGrafter"/>
</dbReference>
<keyword evidence="2 8" id="KW-0812">Transmembrane</keyword>
<dbReference type="InterPro" id="IPR000276">
    <property type="entry name" value="GPCR_Rhodpsn"/>
</dbReference>
<dbReference type="GeneID" id="119726428"/>
<dbReference type="PANTHER" id="PTHR24243">
    <property type="entry name" value="G-PROTEIN COUPLED RECEPTOR"/>
    <property type="match status" value="1"/>
</dbReference>
<dbReference type="PROSITE" id="PS50262">
    <property type="entry name" value="G_PROTEIN_RECEP_F1_2"/>
    <property type="match status" value="1"/>
</dbReference>
<evidence type="ECO:0000256" key="5">
    <source>
        <dbReference type="ARBA" id="ARBA00023136"/>
    </source>
</evidence>
<dbReference type="GO" id="GO:0004930">
    <property type="term" value="F:G protein-coupled receptor activity"/>
    <property type="evidence" value="ECO:0007669"/>
    <property type="project" value="UniProtKB-KW"/>
</dbReference>
<evidence type="ECO:0000259" key="9">
    <source>
        <dbReference type="PROSITE" id="PS50262"/>
    </source>
</evidence>
<evidence type="ECO:0000256" key="3">
    <source>
        <dbReference type="ARBA" id="ARBA00022989"/>
    </source>
</evidence>
<dbReference type="PANTHER" id="PTHR24243:SF208">
    <property type="entry name" value="PYROKININ-1 RECEPTOR"/>
    <property type="match status" value="1"/>
</dbReference>
<dbReference type="InterPro" id="IPR017452">
    <property type="entry name" value="GPCR_Rhodpsn_7TM"/>
</dbReference>
<feature type="transmembrane region" description="Helical" evidence="8">
    <location>
        <begin position="73"/>
        <end position="95"/>
    </location>
</feature>
<dbReference type="Proteomes" id="UP000887568">
    <property type="component" value="Unplaced"/>
</dbReference>
<evidence type="ECO:0000256" key="6">
    <source>
        <dbReference type="ARBA" id="ARBA00023170"/>
    </source>
</evidence>
<keyword evidence="6" id="KW-0675">Receptor</keyword>
<evidence type="ECO:0000256" key="2">
    <source>
        <dbReference type="ARBA" id="ARBA00022692"/>
    </source>
</evidence>
<evidence type="ECO:0000256" key="4">
    <source>
        <dbReference type="ARBA" id="ARBA00023040"/>
    </source>
</evidence>
<dbReference type="SUPFAM" id="SSF81321">
    <property type="entry name" value="Family A G protein-coupled receptor-like"/>
    <property type="match status" value="1"/>
</dbReference>
<keyword evidence="4" id="KW-0297">G-protein coupled receptor</keyword>
<feature type="transmembrane region" description="Helical" evidence="8">
    <location>
        <begin position="115"/>
        <end position="138"/>
    </location>
</feature>
<dbReference type="Pfam" id="PF00001">
    <property type="entry name" value="7tm_1"/>
    <property type="match status" value="1"/>
</dbReference>
<evidence type="ECO:0000256" key="7">
    <source>
        <dbReference type="ARBA" id="ARBA00023224"/>
    </source>
</evidence>
<evidence type="ECO:0000313" key="10">
    <source>
        <dbReference type="EnsemblMetazoa" id="XP_038054009.1"/>
    </source>
</evidence>
<feature type="transmembrane region" description="Helical" evidence="8">
    <location>
        <begin position="220"/>
        <end position="241"/>
    </location>
</feature>
<evidence type="ECO:0000256" key="1">
    <source>
        <dbReference type="ARBA" id="ARBA00004141"/>
    </source>
</evidence>
<dbReference type="CDD" id="cd00637">
    <property type="entry name" value="7tm_classA_rhodopsin-like"/>
    <property type="match status" value="1"/>
</dbReference>
<feature type="transmembrane region" description="Helical" evidence="8">
    <location>
        <begin position="159"/>
        <end position="179"/>
    </location>
</feature>
<dbReference type="EnsemblMetazoa" id="XM_038198081.1">
    <property type="protein sequence ID" value="XP_038054009.1"/>
    <property type="gene ID" value="LOC119726428"/>
</dbReference>
<evidence type="ECO:0000256" key="8">
    <source>
        <dbReference type="SAM" id="Phobius"/>
    </source>
</evidence>
<dbReference type="Gene3D" id="1.20.1070.10">
    <property type="entry name" value="Rhodopsin 7-helix transmembrane proteins"/>
    <property type="match status" value="1"/>
</dbReference>
<dbReference type="OMA" id="WYFNFSN"/>
<reference evidence="10" key="1">
    <citation type="submission" date="2022-11" db="UniProtKB">
        <authorList>
            <consortium name="EnsemblMetazoa"/>
        </authorList>
    </citation>
    <scope>IDENTIFICATION</scope>
</reference>
<keyword evidence="3 8" id="KW-1133">Transmembrane helix</keyword>
<dbReference type="OrthoDB" id="9990906at2759"/>
<feature type="transmembrane region" description="Helical" evidence="8">
    <location>
        <begin position="35"/>
        <end position="61"/>
    </location>
</feature>
<proteinExistence type="predicted"/>
<comment type="subcellular location">
    <subcellularLocation>
        <location evidence="1">Membrane</location>
        <topology evidence="1">Multi-pass membrane protein</topology>
    </subcellularLocation>
</comment>
<name>A0A913ZRI3_PATMI</name>